<feature type="compositionally biased region" description="Basic and acidic residues" evidence="1">
    <location>
        <begin position="106"/>
        <end position="115"/>
    </location>
</feature>
<evidence type="ECO:0000256" key="1">
    <source>
        <dbReference type="SAM" id="MobiDB-lite"/>
    </source>
</evidence>
<dbReference type="InterPro" id="IPR013607">
    <property type="entry name" value="Phospholipase_A2-like"/>
</dbReference>
<dbReference type="Pfam" id="PF08398">
    <property type="entry name" value="Phospholip_A2_4"/>
    <property type="match status" value="1"/>
</dbReference>
<feature type="domain" description="Phospholipase A2-like" evidence="2">
    <location>
        <begin position="10"/>
        <end position="80"/>
    </location>
</feature>
<proteinExistence type="predicted"/>
<sequence length="480" mass="53261">MKRKRGFGDFTAPGYNYLGPGNVVDDYPPVNKNDAIAREHDIEYGRLGKKAYIRYSKADEDALSQWTPDDFWSKSAIQIFNAKKELYKRNIIGGAGIGQHHEVLRGAHKDKHEEPTIQPINKEPTRRESFPNLRRIGDDSQSNEPSNSDQQAMSNNAGNAADGGGSGNEAGLKETPVDIPNGSWEVFRGPPTKTFASLPFGQMKKYFSAAIHTADFAYRMTSPFDPEVGGSNAFVAGGGSSAAVVPDSAEPDGGLDRRARWFGMYAGMYDYYHVLGCRWNVWIENLGSEPLYIHQMYYNDNLPPQIATNEDISFWPGVHTKVLEPHWKAIGATAIATSAETNTTTDQPNIQIDEGDAATSGISNYQAGNNIQNRIGRTSCGFSGSYRPGDFKREIIRDADVENWTATNANPILTERLLFRFKPENPGVTTGAARGDQVHFKFRIEIEYLVNFHQLKDGLRWPVQRQPITIQINSSGTSTQ</sequence>
<dbReference type="EMBL" id="MW046478">
    <property type="protein sequence ID" value="QTE03912.1"/>
    <property type="molecule type" value="Genomic_DNA"/>
</dbReference>
<protein>
    <submittedName>
        <fullName evidence="3">Capsid protein</fullName>
    </submittedName>
</protein>
<name>A0A8A4XDL0_9VIRU</name>
<evidence type="ECO:0000313" key="3">
    <source>
        <dbReference type="EMBL" id="QTE03912.1"/>
    </source>
</evidence>
<evidence type="ECO:0000259" key="2">
    <source>
        <dbReference type="Pfam" id="PF08398"/>
    </source>
</evidence>
<organism evidence="3">
    <name type="scientific">Phoenicopteridae parvo-like hybrid virus</name>
    <dbReference type="NCBI Taxonomy" id="2794528"/>
    <lineage>
        <taxon>Viruses</taxon>
        <taxon>Monodnaviria</taxon>
        <taxon>Shotokuvirae</taxon>
        <taxon>Cossaviricota</taxon>
        <taxon>Quintoviricetes</taxon>
        <taxon>Piccovirales</taxon>
        <taxon>Parvoviridae</taxon>
    </lineage>
</organism>
<reference evidence="3" key="1">
    <citation type="submission" date="2020-09" db="EMBL/GenBank/DDBJ databases">
        <title>Parvovirus dark matter in the feces of wild birds.</title>
        <authorList>
            <person name="Dai Z."/>
            <person name="Yang S."/>
            <person name="Zhang W."/>
        </authorList>
    </citation>
    <scope>NUCLEOTIDE SEQUENCE</scope>
    <source>
        <strain evidence="3">Fmg67par012</strain>
    </source>
</reference>
<accession>A0A8A4XDL0</accession>
<feature type="compositionally biased region" description="Polar residues" evidence="1">
    <location>
        <begin position="139"/>
        <end position="154"/>
    </location>
</feature>
<dbReference type="GO" id="GO:0005198">
    <property type="term" value="F:structural molecule activity"/>
    <property type="evidence" value="ECO:0007669"/>
    <property type="project" value="InterPro"/>
</dbReference>
<feature type="region of interest" description="Disordered" evidence="1">
    <location>
        <begin position="106"/>
        <end position="185"/>
    </location>
</feature>